<dbReference type="GeneID" id="54982656"/>
<name>A0A2D0VK87_9CAUD</name>
<evidence type="ECO:0000313" key="2">
    <source>
        <dbReference type="EMBL" id="ANU80125.1"/>
    </source>
</evidence>
<dbReference type="EMBL" id="KU946962">
    <property type="protein sequence ID" value="ANU80125.1"/>
    <property type="molecule type" value="Genomic_DNA"/>
</dbReference>
<dbReference type="KEGG" id="vg:54982656"/>
<organism evidence="2 3">
    <name type="scientific">Proteus phage PM 116</name>
    <dbReference type="NCBI Taxonomy" id="1837877"/>
    <lineage>
        <taxon>Viruses</taxon>
        <taxon>Duplodnaviria</taxon>
        <taxon>Heunggongvirae</taxon>
        <taxon>Uroviricota</taxon>
        <taxon>Caudoviricetes</taxon>
        <taxon>Autographivirales</taxon>
        <taxon>Autosignataviridae</taxon>
        <taxon>Molineuxvirinae</taxon>
        <taxon>Acadevirus</taxon>
        <taxon>Acadevirus PM116</taxon>
    </lineage>
</organism>
<dbReference type="RefSeq" id="YP_009792451.1">
    <property type="nucleotide sequence ID" value="NC_047858.1"/>
</dbReference>
<reference evidence="3" key="1">
    <citation type="submission" date="2016-03" db="EMBL/GenBank/DDBJ databases">
        <authorList>
            <person name="Ploux O."/>
        </authorList>
    </citation>
    <scope>NUCLEOTIDE SEQUENCE [LARGE SCALE GENOMIC DNA]</scope>
</reference>
<dbReference type="Proteomes" id="UP000231485">
    <property type="component" value="Genome"/>
</dbReference>
<proteinExistence type="predicted"/>
<evidence type="ECO:0000313" key="3">
    <source>
        <dbReference type="Proteomes" id="UP000231485"/>
    </source>
</evidence>
<feature type="region of interest" description="Disordered" evidence="1">
    <location>
        <begin position="1"/>
        <end position="26"/>
    </location>
</feature>
<sequence length="91" mass="9892">MSNDYGNKGFTNKHPRSMKQPKSSHLAVPVVVKADVEKKASVINDATKSGKQNGAFLISNKELELRVQVAVGSKPEDKWSTLKQASEITPA</sequence>
<evidence type="ECO:0000256" key="1">
    <source>
        <dbReference type="SAM" id="MobiDB-lite"/>
    </source>
</evidence>
<protein>
    <submittedName>
        <fullName evidence="2">Uncharacterized protein</fullName>
    </submittedName>
</protein>
<accession>A0A2D0VK87</accession>
<keyword evidence="3" id="KW-1185">Reference proteome</keyword>